<comment type="subcellular location">
    <subcellularLocation>
        <location evidence="1">Membrane</location>
    </subcellularLocation>
</comment>
<dbReference type="Gene3D" id="2.40.160.50">
    <property type="entry name" value="membrane protein fhac: a member of the omp85/tpsb transporter family"/>
    <property type="match status" value="1"/>
</dbReference>
<reference evidence="5" key="2">
    <citation type="submission" date="2020-09" db="EMBL/GenBank/DDBJ databases">
        <authorList>
            <person name="Sun Q."/>
            <person name="Kim S."/>
        </authorList>
    </citation>
    <scope>NUCLEOTIDE SEQUENCE</scope>
    <source>
        <strain evidence="5">KCTC 42731</strain>
    </source>
</reference>
<feature type="signal peptide" evidence="3">
    <location>
        <begin position="1"/>
        <end position="20"/>
    </location>
</feature>
<feature type="chain" id="PRO_5036678577" description="Bacterial surface antigen (D15) domain-containing protein" evidence="3">
    <location>
        <begin position="21"/>
        <end position="552"/>
    </location>
</feature>
<proteinExistence type="predicted"/>
<name>A0A919BIY2_9GAMM</name>
<reference evidence="5" key="1">
    <citation type="journal article" date="2014" name="Int. J. Syst. Evol. Microbiol.">
        <title>Complete genome sequence of Corynebacterium casei LMG S-19264T (=DSM 44701T), isolated from a smear-ripened cheese.</title>
        <authorList>
            <consortium name="US DOE Joint Genome Institute (JGI-PGF)"/>
            <person name="Walter F."/>
            <person name="Albersmeier A."/>
            <person name="Kalinowski J."/>
            <person name="Ruckert C."/>
        </authorList>
    </citation>
    <scope>NUCLEOTIDE SEQUENCE</scope>
    <source>
        <strain evidence="5">KCTC 42731</strain>
    </source>
</reference>
<dbReference type="GO" id="GO:0019867">
    <property type="term" value="C:outer membrane"/>
    <property type="evidence" value="ECO:0007669"/>
    <property type="project" value="InterPro"/>
</dbReference>
<accession>A0A919BIY2</accession>
<dbReference type="AlphaFoldDB" id="A0A919BIY2"/>
<dbReference type="InterPro" id="IPR000184">
    <property type="entry name" value="Bac_surfAg_D15"/>
</dbReference>
<dbReference type="RefSeq" id="WP_189770759.1">
    <property type="nucleotide sequence ID" value="NZ_BNCK01000005.1"/>
</dbReference>
<evidence type="ECO:0000313" key="6">
    <source>
        <dbReference type="Proteomes" id="UP000623842"/>
    </source>
</evidence>
<keyword evidence="6" id="KW-1185">Reference proteome</keyword>
<comment type="caution">
    <text evidence="5">The sequence shown here is derived from an EMBL/GenBank/DDBJ whole genome shotgun (WGS) entry which is preliminary data.</text>
</comment>
<dbReference type="Proteomes" id="UP000623842">
    <property type="component" value="Unassembled WGS sequence"/>
</dbReference>
<evidence type="ECO:0000256" key="2">
    <source>
        <dbReference type="ARBA" id="ARBA00023136"/>
    </source>
</evidence>
<dbReference type="Pfam" id="PF01103">
    <property type="entry name" value="Omp85"/>
    <property type="match status" value="1"/>
</dbReference>
<evidence type="ECO:0000259" key="4">
    <source>
        <dbReference type="Pfam" id="PF01103"/>
    </source>
</evidence>
<evidence type="ECO:0000313" key="5">
    <source>
        <dbReference type="EMBL" id="GHF94621.1"/>
    </source>
</evidence>
<keyword evidence="2" id="KW-0472">Membrane</keyword>
<feature type="domain" description="Bacterial surface antigen (D15)" evidence="4">
    <location>
        <begin position="172"/>
        <end position="516"/>
    </location>
</feature>
<evidence type="ECO:0000256" key="1">
    <source>
        <dbReference type="ARBA" id="ARBA00004370"/>
    </source>
</evidence>
<keyword evidence="3" id="KW-0732">Signal</keyword>
<evidence type="ECO:0000256" key="3">
    <source>
        <dbReference type="SAM" id="SignalP"/>
    </source>
</evidence>
<dbReference type="EMBL" id="BNCK01000005">
    <property type="protein sequence ID" value="GHF94621.1"/>
    <property type="molecule type" value="Genomic_DNA"/>
</dbReference>
<sequence>MRCSTLITFMLLSLSFPLMAQQSLSIDKLCQAKKSKNAEQQENTGSLEKNITIEDIAIEANTIFDPAQPDFTAVHDFANWLHVETRDGVIISQLPFKKGDKVSEHDILEAERILRSKKYLRDAQITYDKNCDPDKPQTIKVATWDTWSLIPSVNAGRSSGNNEFSLGFKEENLLGYGVRASVKYKSDHERSGYHTVVQMPAPWQPHALLTMQADDYDDGQVLAFDYYLPFYQYNSQHLYRFFVKSQEQTDYIYHNGKTETSYRSKRDIAQLAYGKLWQQTSDYTLRWLAGVNHTKVVYDEQTNIIRPSLMDYTITSPWVGVHYIEDKFKVLQNVDLINHNEDINLGWDISAKLGVDTANSESGTGVISELNVEKAWLPNDNLLYRFKASANSITGTELEDRTTLALDGKINYRLSDFYRLYGNLHGRWQNAEFSDHVLALGGEEGIRGFPQSYQHGTSLIRSTMELRMYPNINIYQVFDVGFVGFIDVGKTFGDTLQANISNKMLGSIGLGTRLYSAKSSNENVIHINLTKPIGQFAEVSSWEIGLSVQTSF</sequence>
<protein>
    <recommendedName>
        <fullName evidence="4">Bacterial surface antigen (D15) domain-containing protein</fullName>
    </recommendedName>
</protein>
<organism evidence="5 6">
    <name type="scientific">Thalassotalea marina</name>
    <dbReference type="NCBI Taxonomy" id="1673741"/>
    <lineage>
        <taxon>Bacteria</taxon>
        <taxon>Pseudomonadati</taxon>
        <taxon>Pseudomonadota</taxon>
        <taxon>Gammaproteobacteria</taxon>
        <taxon>Alteromonadales</taxon>
        <taxon>Colwelliaceae</taxon>
        <taxon>Thalassotalea</taxon>
    </lineage>
</organism>
<gene>
    <name evidence="5" type="ORF">GCM10017161_23590</name>
</gene>